<feature type="region of interest" description="Disordered" evidence="8">
    <location>
        <begin position="602"/>
        <end position="621"/>
    </location>
</feature>
<dbReference type="Gene3D" id="3.40.50.1820">
    <property type="entry name" value="alpha/beta hydrolase"/>
    <property type="match status" value="1"/>
</dbReference>
<accession>A0A1E2V9Y2</accession>
<dbReference type="InterPro" id="IPR023213">
    <property type="entry name" value="CAT-like_dom_sf"/>
</dbReference>
<organism evidence="10 11">
    <name type="scientific">Terasakiispira papahanaumokuakeensis</name>
    <dbReference type="NCBI Taxonomy" id="197479"/>
    <lineage>
        <taxon>Bacteria</taxon>
        <taxon>Pseudomonadati</taxon>
        <taxon>Pseudomonadota</taxon>
        <taxon>Gammaproteobacteria</taxon>
        <taxon>Oceanospirillales</taxon>
        <taxon>Terasakiispira</taxon>
    </lineage>
</organism>
<dbReference type="Gene3D" id="3.30.559.30">
    <property type="entry name" value="Nonribosomal peptide synthetase, condensation domain"/>
    <property type="match status" value="3"/>
</dbReference>
<dbReference type="InterPro" id="IPR025110">
    <property type="entry name" value="AMP-bd_C"/>
</dbReference>
<dbReference type="RefSeq" id="WP_068998394.1">
    <property type="nucleotide sequence ID" value="NZ_MDTQ01000001.1"/>
</dbReference>
<dbReference type="InterPro" id="IPR045851">
    <property type="entry name" value="AMP-bd_C_sf"/>
</dbReference>
<dbReference type="SUPFAM" id="SSF47336">
    <property type="entry name" value="ACP-like"/>
    <property type="match status" value="3"/>
</dbReference>
<dbReference type="FunFam" id="1.10.1200.10:FF:000016">
    <property type="entry name" value="Non-ribosomal peptide synthase"/>
    <property type="match status" value="1"/>
</dbReference>
<comment type="caution">
    <text evidence="10">The sequence shown here is derived from an EMBL/GenBank/DDBJ whole genome shotgun (WGS) entry which is preliminary data.</text>
</comment>
<dbReference type="PANTHER" id="PTHR45527:SF1">
    <property type="entry name" value="FATTY ACID SYNTHASE"/>
    <property type="match status" value="1"/>
</dbReference>
<evidence type="ECO:0000256" key="8">
    <source>
        <dbReference type="SAM" id="MobiDB-lite"/>
    </source>
</evidence>
<dbReference type="FunFam" id="1.10.1200.10:FF:000005">
    <property type="entry name" value="Nonribosomal peptide synthetase 1"/>
    <property type="match status" value="1"/>
</dbReference>
<evidence type="ECO:0000256" key="1">
    <source>
        <dbReference type="ARBA" id="ARBA00001957"/>
    </source>
</evidence>
<dbReference type="Pfam" id="PF13193">
    <property type="entry name" value="AMP-binding_C"/>
    <property type="match status" value="1"/>
</dbReference>
<evidence type="ECO:0000313" key="10">
    <source>
        <dbReference type="EMBL" id="ODC03828.1"/>
    </source>
</evidence>
<dbReference type="InterPro" id="IPR036736">
    <property type="entry name" value="ACP-like_sf"/>
</dbReference>
<dbReference type="Pfam" id="PF00501">
    <property type="entry name" value="AMP-binding"/>
    <property type="match status" value="3"/>
</dbReference>
<keyword evidence="4" id="KW-0597">Phosphoprotein</keyword>
<dbReference type="Gene3D" id="2.30.38.10">
    <property type="entry name" value="Luciferase, Domain 3"/>
    <property type="match status" value="1"/>
</dbReference>
<sequence>MSVNPQLLPHFADVLAAYARQQPEVPAIRRWMGDDQPEQITTYGDLYQQSLAVAATLQQQVVAGSRCLLMLPSGPEFAAGLLGCFMARVIAVPAFPPESHRAAHTARLASIMRDAQPQAVLGLADDLQRFESVLSEALPEDAQWTAVDALEALGEAEAALLKASFQPVALHPDDIAFLQYTSGSTSEPKGVMVSHANLMANEKAMAQGFAAREDDVWVNWLPLFHDMGLMAGLLLPIWHGHSVHLMTPQQFLARPARWLEAISRYRGTFSGGPDFAYRLCVERLRDEELQQLDLSSWRLAFSGSEPIRPETLQQFSERFASTGFQASALAPSYGLAEATLFVCSEGFSHSLPRWLGDDQAHSFQAHSSQAHSSQAHSPDASANSRLVGCGWVDQDHDLRIVDPETLQPLAPGEVGEIWVAGPSIAQGYWQKLEATAATFVTRDGQRWLRTGDLGIAQAEPEDKTLLVAGRRKDLIILNGQNLYPQDIESTLEQSLEVMRQGRVAAFATTDEHGIEGVGLALEISRRVRKLMKPWMICSEIVDALMAAMQIAPQWILLLEPGALPRTTSGKLQRSACRVGWQQQTLNTYAIWHQGVVLDDEQPVAASSDHAQTPSPSQQARLDPAVVAAWQAQFPDATLTPESHFFALGGDSVALMQVAETLQQTLGIVMAPGVLFEHPRLADFSDQVAQRVEPCVAPSGASSAHHLDEIAPKPEDAPCRLSPAQQRLWFLDRLEGDSRGYHLVGEWQLAGVVDSAALQHSLDALVMRHESLRTRFIDDPVEQVVQHILPAEPVAWTVRDLRHAADPEAALTALTASWVDEPMDLAQGPLWRVYGVQLTDTDYRLVWVIHHIIADGWSAQRLVEDFATAYQAFAQGEAPAWSELPCRYQDVAYWQRMRAEPSQADEVAWWRQQLGDEQPLLALPTDRPRPAAQSYRGARHHFHFPQALSEQLHQLAQQQGVTLFMLMLSLYHTLLYRYSGQQDLRVAVPVAGRGRPEMAPLVGLFVNTLVMRAQPQAELSFTALLEQISAMATGAQAHAELPFDQLVEALQPERDLSYTPLCQAKFTQQFPLPKGLALPGATLSMHQREDATAHFDLGLDITDTASGIEAVFTYATDLFDAPRIAGMAVDLVQLAAQVVEQPDQALRQLSIQAELSQVAGPQHDEAVDHVVPMFQAQAARFPQRQALRCGDDTLTYHALDAQSNQLAHVLQQAEIGAGDHVLINYDRSVEFIVAMFGILKSGAAFVPLDPKWPESRQQWVAQDACAKGLLSDRPLPGFDGFYGTVATLLSADDADSSTLSPESLTPAALSPSFNASESAYLIYTSGTTGQPKGVVVSHGALADYVQGLLAILSLPETVQDMAMVSTVAADLGHTTLFGALCSGRTLHLLRDEEVTDADALAEVMALHPVDVLKIVPTHLNALLQAENPARLLPRHTLLLGGEPWSSELWQQVKALHPGCQIWNHYGPTEATVGVIATRLDQAPRDPLPLGRPLPNVQVRVVNPEGLILPQGAVGELLISGPALAEGYWQQPDQTAKSFYVDATGQRWYATGDQVYLDATGRLTFAGRADDQVKIRGYRVSLGEIVQRLSALPEVAQAHVQQDESGALVAYVTPQTVATAVLQAELAMLLPDYMVPTQWVAMAAFPLTANGKLDRQALPAPTIEQTDFAAPLPGVETQLAALWCELLKQPQVGRHDNFFSLGGDSIVSLQVIARARKQGIQLTPKQLFEHQTIAELAAVAQLKSKNQLKSSAQPGAPSSASANAGVSHQTSWALTPIQQRFFQLPIAHPAHWNQALRFEAQAPLEVGPLRQALAAVVAAHASVQWGYRSSGAVQRSTTAQAPTAEASFGLTCLDVTHEEALQRALDQAHQQLDITAGPLIQGVLARWPDQRQTLMLTIHHLAVDGVSWRILLEDLLQAYQQLLAGQPVDLLPEQATSADWAQYLQQAQQAGVFEAEHAYWQSVMAVPAALSIGLDSGLEDGLDDGLGDGLDSGLDNETDEQGANRLADQQTVSLALDATQTDALLNQVPGLWRARVNDLLLSALADALREWDEQATHRIMLEGHGRHPLAAAQALIGEAPDLSRTTGWFTVIYPVVLTAQGDALSTLKATKDHLRQVPNDGLGFSFCQPQAAQDAEGTGLTFNYLGRLDSEGPLALSTASAGVMRDPQGPMANAMVVDAYVREGQLQVQWHFNAARFQRPAVARLVEAYRNALLTLTQDCLAVPGGLTPADFPLSTLTQAQLDALPHPANIEEVMPLAPMQSGILLHSLLAQGTGIYLMQDQYDVRSEMDFAAFDQAWQRVVERHPMLRTAFCALDDEQPHQVVYRQVPSPARWLDWSSLSLAEAEARLDTLLAEERAEDFDFTQPPLLRLRLIRLAPDHYWLIQSHHHALIDAWCRGVMLAEFFACYQQFTSAQSPSQAPILKPVRPYRDFMAWLAQQSPDQARQFWRQQLSGVTEVTPLPYQRSGVEARADTAHAVIEDVAEQLSVAMSQRLAERARAEHLTVNTLMQAAWAWVLMRHAGQSDVVFGVTVAGRPVELTGIEETLGLFINTLPLRVQAHEPEMTGRELMQRLQALNVEMRQYEHLSLAEVQQLADTPRGQPLFDSLFVFENVPLGEAVQAAAQAYGITPRANRTHTNYPLTVVILPGERYQLQFSYDRRYFNRHEMQALLGQFQQVLSQWIEAPEQPLAQTALLTPAQQAQIAQWTQGPVVPEWMAESWLMRFERWVATQPSRVVAACEGESLSYARLNQQANQIGHRLIAAGVEDDQVVALYAPRGLALLSMIVGAFKAGGAYLALDERHPEERSARMLAASDAPVLITPRGCLDQAQGILSQCERPPQLLIWEDLLQATRDDNPGRYPHPDQRAYLIYTSGSTGMPKGVMVHHAGMLNNQLSKVPYLGLTADDVIAQTAATGFDISVWQLLTAPLFGGRLEIIPDTVAHDPAQLIERVATTGVTVLESVPAVIEGMLSTEQDPSLETTSTPADLSGLRWLLPTGEALSRDLVQRWLARYPQVPLVNAYGPAECADDVALHCLTTQSSLDRTIPIGRPTDNNRLYVLDQTLNPVPAGVVGELYVGGTGVGRGYVGQPGLTAERFVPNPFADDRTAGSRLYRTGDLAYWDEAGELTYVGRVDFQVKIRGQRIELEEIEACLLACPQVAQAAVAAQPSAHGPQLVAYWVMASNLDPGDTVAQVTETLKQRLAAQLPAVMVPVHWLCLDAMPRNANGKLDRKALPQPQWQAAQSTPPQGDTECALAALWQQLLDIEQVGRDDHFFELGGHSLLVTRLLARIQTEFGVKVPLAEAFEATTVATMAQVIERLSAHTLDHDRLDDLSALMSELEEIE</sequence>
<dbReference type="CDD" id="cd05930">
    <property type="entry name" value="A_NRPS"/>
    <property type="match status" value="2"/>
</dbReference>
<dbReference type="FunFam" id="3.30.300.30:FF:000010">
    <property type="entry name" value="Enterobactin synthetase component F"/>
    <property type="match status" value="1"/>
</dbReference>
<dbReference type="STRING" id="197479.BFW38_10015"/>
<dbReference type="Gene3D" id="1.10.1200.10">
    <property type="entry name" value="ACP-like"/>
    <property type="match status" value="2"/>
</dbReference>
<dbReference type="CDD" id="cd19543">
    <property type="entry name" value="DCL_NRPS"/>
    <property type="match status" value="1"/>
</dbReference>
<dbReference type="CDD" id="cd05931">
    <property type="entry name" value="FAAL"/>
    <property type="match status" value="1"/>
</dbReference>
<dbReference type="GO" id="GO:0031177">
    <property type="term" value="F:phosphopantetheine binding"/>
    <property type="evidence" value="ECO:0007669"/>
    <property type="project" value="InterPro"/>
</dbReference>
<dbReference type="FunFam" id="3.40.50.12780:FF:000013">
    <property type="entry name" value="Long-chain-fatty-acid--AMP ligase FadD32"/>
    <property type="match status" value="1"/>
</dbReference>
<dbReference type="InterPro" id="IPR009081">
    <property type="entry name" value="PP-bd_ACP"/>
</dbReference>
<dbReference type="InterPro" id="IPR020806">
    <property type="entry name" value="PKS_PP-bd"/>
</dbReference>
<dbReference type="PANTHER" id="PTHR45527">
    <property type="entry name" value="NONRIBOSOMAL PEPTIDE SYNTHETASE"/>
    <property type="match status" value="1"/>
</dbReference>
<evidence type="ECO:0000259" key="9">
    <source>
        <dbReference type="PROSITE" id="PS50075"/>
    </source>
</evidence>
<reference evidence="10 11" key="1">
    <citation type="submission" date="2016-08" db="EMBL/GenBank/DDBJ databases">
        <authorList>
            <person name="Seilhamer J.J."/>
        </authorList>
    </citation>
    <scope>NUCLEOTIDE SEQUENCE [LARGE SCALE GENOMIC DNA]</scope>
    <source>
        <strain evidence="10 11">PH27A</strain>
    </source>
</reference>
<dbReference type="GO" id="GO:0071766">
    <property type="term" value="P:Actinobacterium-type cell wall biogenesis"/>
    <property type="evidence" value="ECO:0007669"/>
    <property type="project" value="UniProtKB-ARBA"/>
</dbReference>
<protein>
    <submittedName>
        <fullName evidence="10">Non-ribosomal peptide synthetase</fullName>
    </submittedName>
</protein>
<dbReference type="FunFam" id="3.40.50.980:FF:000001">
    <property type="entry name" value="Non-ribosomal peptide synthetase"/>
    <property type="match status" value="1"/>
</dbReference>
<dbReference type="SMART" id="SM00823">
    <property type="entry name" value="PKS_PP"/>
    <property type="match status" value="3"/>
</dbReference>
<gene>
    <name evidence="10" type="ORF">BFW38_10015</name>
</gene>
<keyword evidence="6" id="KW-0276">Fatty acid metabolism</keyword>
<dbReference type="InterPro" id="IPR029058">
    <property type="entry name" value="AB_hydrolase_fold"/>
</dbReference>
<dbReference type="Gene3D" id="3.30.559.10">
    <property type="entry name" value="Chloramphenicol acetyltransferase-like domain"/>
    <property type="match status" value="3"/>
</dbReference>
<feature type="compositionally biased region" description="Polar residues" evidence="8">
    <location>
        <begin position="608"/>
        <end position="619"/>
    </location>
</feature>
<feature type="domain" description="Carrier" evidence="9">
    <location>
        <begin position="1668"/>
        <end position="1742"/>
    </location>
</feature>
<proteinExistence type="inferred from homology"/>
<dbReference type="OrthoDB" id="9757559at2"/>
<dbReference type="GO" id="GO:0005737">
    <property type="term" value="C:cytoplasm"/>
    <property type="evidence" value="ECO:0007669"/>
    <property type="project" value="TreeGrafter"/>
</dbReference>
<dbReference type="InterPro" id="IPR006162">
    <property type="entry name" value="Ppantetheine_attach_site"/>
</dbReference>
<dbReference type="InterPro" id="IPR040097">
    <property type="entry name" value="FAAL/FAAC"/>
</dbReference>
<dbReference type="Gene3D" id="3.40.50.12780">
    <property type="entry name" value="N-terminal domain of ligase-like"/>
    <property type="match status" value="2"/>
</dbReference>
<keyword evidence="11" id="KW-1185">Reference proteome</keyword>
<evidence type="ECO:0000313" key="11">
    <source>
        <dbReference type="Proteomes" id="UP000094291"/>
    </source>
</evidence>
<comment type="cofactor">
    <cofactor evidence="1">
        <name>pantetheine 4'-phosphate</name>
        <dbReference type="ChEBI" id="CHEBI:47942"/>
    </cofactor>
</comment>
<evidence type="ECO:0000256" key="5">
    <source>
        <dbReference type="ARBA" id="ARBA00022737"/>
    </source>
</evidence>
<dbReference type="Proteomes" id="UP000094291">
    <property type="component" value="Unassembled WGS sequence"/>
</dbReference>
<dbReference type="EMBL" id="MDTQ01000001">
    <property type="protein sequence ID" value="ODC03828.1"/>
    <property type="molecule type" value="Genomic_DNA"/>
</dbReference>
<dbReference type="NCBIfam" id="NF003417">
    <property type="entry name" value="PRK04813.1"/>
    <property type="match status" value="4"/>
</dbReference>
<name>A0A1E2V9Y2_9GAMM</name>
<dbReference type="InterPro" id="IPR020845">
    <property type="entry name" value="AMP-binding_CS"/>
</dbReference>
<dbReference type="CDD" id="cd19531">
    <property type="entry name" value="LCL_NRPS-like"/>
    <property type="match status" value="1"/>
</dbReference>
<dbReference type="SUPFAM" id="SSF56801">
    <property type="entry name" value="Acetyl-CoA synthetase-like"/>
    <property type="match status" value="3"/>
</dbReference>
<dbReference type="GO" id="GO:0072330">
    <property type="term" value="P:monocarboxylic acid biosynthetic process"/>
    <property type="evidence" value="ECO:0007669"/>
    <property type="project" value="UniProtKB-ARBA"/>
</dbReference>
<dbReference type="Gene3D" id="3.30.300.30">
    <property type="match status" value="3"/>
</dbReference>
<feature type="domain" description="Carrier" evidence="9">
    <location>
        <begin position="3243"/>
        <end position="3318"/>
    </location>
</feature>
<keyword evidence="3" id="KW-0596">Phosphopantetheine</keyword>
<dbReference type="NCBIfam" id="TIGR01720">
    <property type="entry name" value="NRPS-para261"/>
    <property type="match status" value="1"/>
</dbReference>
<dbReference type="InterPro" id="IPR010071">
    <property type="entry name" value="AA_adenyl_dom"/>
</dbReference>
<dbReference type="InterPro" id="IPR001242">
    <property type="entry name" value="Condensation_dom"/>
</dbReference>
<feature type="domain" description="Carrier" evidence="9">
    <location>
        <begin position="616"/>
        <end position="691"/>
    </location>
</feature>
<dbReference type="GO" id="GO:0043041">
    <property type="term" value="P:amino acid activation for nonribosomal peptide biosynthetic process"/>
    <property type="evidence" value="ECO:0007669"/>
    <property type="project" value="TreeGrafter"/>
</dbReference>
<dbReference type="PROSITE" id="PS00455">
    <property type="entry name" value="AMP_BINDING"/>
    <property type="match status" value="3"/>
</dbReference>
<dbReference type="Pfam" id="PF00668">
    <property type="entry name" value="Condensation"/>
    <property type="match status" value="3"/>
</dbReference>
<evidence type="ECO:0000256" key="2">
    <source>
        <dbReference type="ARBA" id="ARBA00006432"/>
    </source>
</evidence>
<evidence type="ECO:0000256" key="3">
    <source>
        <dbReference type="ARBA" id="ARBA00022450"/>
    </source>
</evidence>
<dbReference type="GO" id="GO:0003824">
    <property type="term" value="F:catalytic activity"/>
    <property type="evidence" value="ECO:0007669"/>
    <property type="project" value="InterPro"/>
</dbReference>
<keyword evidence="5" id="KW-0677">Repeat</keyword>
<dbReference type="Pfam" id="PF00550">
    <property type="entry name" value="PP-binding"/>
    <property type="match status" value="3"/>
</dbReference>
<dbReference type="PROSITE" id="PS50075">
    <property type="entry name" value="CARRIER"/>
    <property type="match status" value="3"/>
</dbReference>
<dbReference type="GO" id="GO:0008610">
    <property type="term" value="P:lipid biosynthetic process"/>
    <property type="evidence" value="ECO:0007669"/>
    <property type="project" value="InterPro"/>
</dbReference>
<dbReference type="InterPro" id="IPR000873">
    <property type="entry name" value="AMP-dep_synth/lig_dom"/>
</dbReference>
<dbReference type="PROSITE" id="PS00012">
    <property type="entry name" value="PHOSPHOPANTETHEINE"/>
    <property type="match status" value="3"/>
</dbReference>
<dbReference type="SUPFAM" id="SSF52777">
    <property type="entry name" value="CoA-dependent acyltransferases"/>
    <property type="match status" value="6"/>
</dbReference>
<comment type="similarity">
    <text evidence="2">Belongs to the ATP-dependent AMP-binding enzyme family.</text>
</comment>
<dbReference type="FunFam" id="2.30.38.10:FF:000001">
    <property type="entry name" value="Non-ribosomal peptide synthetase PvdI"/>
    <property type="match status" value="1"/>
</dbReference>
<dbReference type="InterPro" id="IPR010060">
    <property type="entry name" value="NRPS_synth"/>
</dbReference>
<evidence type="ECO:0000256" key="7">
    <source>
        <dbReference type="ARBA" id="ARBA00023098"/>
    </source>
</evidence>
<evidence type="ECO:0000256" key="4">
    <source>
        <dbReference type="ARBA" id="ARBA00022553"/>
    </source>
</evidence>
<keyword evidence="7" id="KW-0443">Lipid metabolism</keyword>
<dbReference type="GO" id="GO:0006631">
    <property type="term" value="P:fatty acid metabolic process"/>
    <property type="evidence" value="ECO:0007669"/>
    <property type="project" value="UniProtKB-KW"/>
</dbReference>
<dbReference type="Gene3D" id="3.40.50.980">
    <property type="match status" value="2"/>
</dbReference>
<dbReference type="NCBIfam" id="TIGR01733">
    <property type="entry name" value="AA-adenyl-dom"/>
    <property type="match status" value="2"/>
</dbReference>
<evidence type="ECO:0000256" key="6">
    <source>
        <dbReference type="ARBA" id="ARBA00022832"/>
    </source>
</evidence>
<dbReference type="GO" id="GO:0044550">
    <property type="term" value="P:secondary metabolite biosynthetic process"/>
    <property type="evidence" value="ECO:0007669"/>
    <property type="project" value="TreeGrafter"/>
</dbReference>
<dbReference type="InterPro" id="IPR042099">
    <property type="entry name" value="ANL_N_sf"/>
</dbReference>